<name>A0ABW4JFJ1_9BACL</name>
<dbReference type="PANTHER" id="PTHR30290">
    <property type="entry name" value="PERIPLASMIC BINDING COMPONENT OF ABC TRANSPORTER"/>
    <property type="match status" value="1"/>
</dbReference>
<feature type="signal peptide" evidence="1">
    <location>
        <begin position="1"/>
        <end position="25"/>
    </location>
</feature>
<gene>
    <name evidence="3" type="ORF">ACFSB2_07390</name>
</gene>
<feature type="chain" id="PRO_5045968896" evidence="1">
    <location>
        <begin position="26"/>
        <end position="595"/>
    </location>
</feature>
<accession>A0ABW4JFJ1</accession>
<dbReference type="Proteomes" id="UP001597079">
    <property type="component" value="Unassembled WGS sequence"/>
</dbReference>
<organism evidence="3 4">
    <name type="scientific">Alicyclobacillus fodiniaquatilis</name>
    <dbReference type="NCBI Taxonomy" id="1661150"/>
    <lineage>
        <taxon>Bacteria</taxon>
        <taxon>Bacillati</taxon>
        <taxon>Bacillota</taxon>
        <taxon>Bacilli</taxon>
        <taxon>Bacillales</taxon>
        <taxon>Alicyclobacillaceae</taxon>
        <taxon>Alicyclobacillus</taxon>
    </lineage>
</organism>
<evidence type="ECO:0000259" key="2">
    <source>
        <dbReference type="Pfam" id="PF00496"/>
    </source>
</evidence>
<dbReference type="PANTHER" id="PTHR30290:SF83">
    <property type="entry name" value="ABC TRANSPORTER SUBSTRATE-BINDING PROTEIN"/>
    <property type="match status" value="1"/>
</dbReference>
<keyword evidence="4" id="KW-1185">Reference proteome</keyword>
<dbReference type="Gene3D" id="3.40.190.10">
    <property type="entry name" value="Periplasmic binding protein-like II"/>
    <property type="match status" value="1"/>
</dbReference>
<reference evidence="4" key="1">
    <citation type="journal article" date="2019" name="Int. J. Syst. Evol. Microbiol.">
        <title>The Global Catalogue of Microorganisms (GCM) 10K type strain sequencing project: providing services to taxonomists for standard genome sequencing and annotation.</title>
        <authorList>
            <consortium name="The Broad Institute Genomics Platform"/>
            <consortium name="The Broad Institute Genome Sequencing Center for Infectious Disease"/>
            <person name="Wu L."/>
            <person name="Ma J."/>
        </authorList>
    </citation>
    <scope>NUCLEOTIDE SEQUENCE [LARGE SCALE GENOMIC DNA]</scope>
    <source>
        <strain evidence="4">CGMCC 1.12286</strain>
    </source>
</reference>
<dbReference type="InterPro" id="IPR039424">
    <property type="entry name" value="SBP_5"/>
</dbReference>
<proteinExistence type="predicted"/>
<dbReference type="Pfam" id="PF00496">
    <property type="entry name" value="SBP_bac_5"/>
    <property type="match status" value="1"/>
</dbReference>
<dbReference type="PROSITE" id="PS51257">
    <property type="entry name" value="PROKAR_LIPOPROTEIN"/>
    <property type="match status" value="1"/>
</dbReference>
<comment type="caution">
    <text evidence="3">The sequence shown here is derived from an EMBL/GenBank/DDBJ whole genome shotgun (WGS) entry which is preliminary data.</text>
</comment>
<keyword evidence="1" id="KW-0732">Signal</keyword>
<dbReference type="Gene3D" id="3.10.105.10">
    <property type="entry name" value="Dipeptide-binding Protein, Domain 3"/>
    <property type="match status" value="1"/>
</dbReference>
<dbReference type="SUPFAM" id="SSF53850">
    <property type="entry name" value="Periplasmic binding protein-like II"/>
    <property type="match status" value="1"/>
</dbReference>
<evidence type="ECO:0000256" key="1">
    <source>
        <dbReference type="SAM" id="SignalP"/>
    </source>
</evidence>
<dbReference type="EMBL" id="JBHUCX010000020">
    <property type="protein sequence ID" value="MFD1674529.1"/>
    <property type="molecule type" value="Genomic_DNA"/>
</dbReference>
<dbReference type="CDD" id="cd08504">
    <property type="entry name" value="PBP2_OppA"/>
    <property type="match status" value="1"/>
</dbReference>
<dbReference type="Gene3D" id="3.90.76.10">
    <property type="entry name" value="Dipeptide-binding Protein, Domain 1"/>
    <property type="match status" value="1"/>
</dbReference>
<protein>
    <submittedName>
        <fullName evidence="3">Peptide ABC transporter substrate-binding protein</fullName>
    </submittedName>
</protein>
<dbReference type="InterPro" id="IPR000914">
    <property type="entry name" value="SBP_5_dom"/>
</dbReference>
<sequence>MNKYKVAMATGLASVLALTAGCSTATGGTPQTNPAKGATGNDNGSAFSMFFNLGDGHGFDPDLSSWEAYLDDEGIFEGLVIPGPNATKPIPGIATSWKVSSNGKVYTFKLRSDAKFSNGDPVTAQDFVYSMQRAVNPQTAVAAGQGPVSANNLPILNAESILQGESGMTPSSLGVKALNSHTLQITLSRKDQTFLRDLTLPTSSWVVPLDPKAVKGMKPSDWSNPAKVVSDGPYMLQSYKLKTSAKLVQNPHYYGKTSLKQITVYYNSTAGNDTSLSSFKSGQMQETMLQPQDLAAVKANPTLSQELHMYPASAQYTLAVLPSQNTALQNPKVREAFSLALNRSVITNSVLQGAGQPAYNYYLPTWLNPWVKKYAPAYNPTQAKKLLAQAGYPDGKGFPTVDIIVGSTTDPVASAIQQMWEQTLGVKVHFEGLEWGQYVTALKAQLPANQVGFVNESTNANYANLALPQTLKSWIFPGNTILINGFLSPTDYKDWYQIDSNASLSSSKKLAEEFAIYQKGLPTSILNNVKLGIQAFQTNDQSLLEQYYGQQIQQNFSISVYTPLQPVLISSKVKGYQPDQMLLIDPPYWLNNITV</sequence>
<evidence type="ECO:0000313" key="3">
    <source>
        <dbReference type="EMBL" id="MFD1674529.1"/>
    </source>
</evidence>
<evidence type="ECO:0000313" key="4">
    <source>
        <dbReference type="Proteomes" id="UP001597079"/>
    </source>
</evidence>
<feature type="domain" description="Solute-binding protein family 5" evidence="2">
    <location>
        <begin position="88"/>
        <end position="441"/>
    </location>
</feature>
<dbReference type="RefSeq" id="WP_377942395.1">
    <property type="nucleotide sequence ID" value="NZ_JBHUCX010000020.1"/>
</dbReference>